<keyword evidence="1" id="KW-0862">Zinc</keyword>
<dbReference type="InterPro" id="IPR001164">
    <property type="entry name" value="ArfGAP_dom"/>
</dbReference>
<dbReference type="GO" id="GO:0008270">
    <property type="term" value="F:zinc ion binding"/>
    <property type="evidence" value="ECO:0007669"/>
    <property type="project" value="UniProtKB-KW"/>
</dbReference>
<feature type="domain" description="PH" evidence="2">
    <location>
        <begin position="270"/>
        <end position="373"/>
    </location>
</feature>
<dbReference type="SMART" id="SM00233">
    <property type="entry name" value="PH"/>
    <property type="match status" value="2"/>
</dbReference>
<dbReference type="PROSITE" id="PS50003">
    <property type="entry name" value="PH_DOMAIN"/>
    <property type="match status" value="2"/>
</dbReference>
<dbReference type="Gene3D" id="2.30.29.30">
    <property type="entry name" value="Pleckstrin-homology domain (PH domain)/Phosphotyrosine-binding domain (PTB)"/>
    <property type="match status" value="2"/>
</dbReference>
<dbReference type="InterPro" id="IPR011993">
    <property type="entry name" value="PH-like_dom_sf"/>
</dbReference>
<proteinExistence type="predicted"/>
<gene>
    <name evidence="4" type="ORF">CDAUBV1_LOCUS13273</name>
</gene>
<keyword evidence="1" id="KW-0479">Metal-binding</keyword>
<evidence type="ECO:0000259" key="2">
    <source>
        <dbReference type="PROSITE" id="PS50003"/>
    </source>
</evidence>
<dbReference type="GO" id="GO:0005886">
    <property type="term" value="C:plasma membrane"/>
    <property type="evidence" value="ECO:0007669"/>
    <property type="project" value="TreeGrafter"/>
</dbReference>
<dbReference type="Proteomes" id="UP001497525">
    <property type="component" value="Unassembled WGS sequence"/>
</dbReference>
<evidence type="ECO:0000313" key="5">
    <source>
        <dbReference type="Proteomes" id="UP001497525"/>
    </source>
</evidence>
<dbReference type="FunFam" id="2.30.29.30:FF:000099">
    <property type="entry name" value="Arf-GAP with dual PH domain-containing protein 1"/>
    <property type="match status" value="1"/>
</dbReference>
<dbReference type="InterPro" id="IPR038508">
    <property type="entry name" value="ArfGAP_dom_sf"/>
</dbReference>
<evidence type="ECO:0000313" key="4">
    <source>
        <dbReference type="EMBL" id="CAL5138453.1"/>
    </source>
</evidence>
<dbReference type="PANTHER" id="PTHR46021">
    <property type="entry name" value="ARF-GAP WITH DUAL PH DOMAIN-CONTAINING PROTEIN 1-LIKE PROTEIN"/>
    <property type="match status" value="1"/>
</dbReference>
<feature type="domain" description="Arf-GAP" evidence="3">
    <location>
        <begin position="8"/>
        <end position="137"/>
    </location>
</feature>
<dbReference type="CDD" id="cd01251">
    <property type="entry name" value="PH2_ADAP"/>
    <property type="match status" value="1"/>
</dbReference>
<evidence type="ECO:0008006" key="6">
    <source>
        <dbReference type="Google" id="ProtNLM"/>
    </source>
</evidence>
<evidence type="ECO:0000256" key="1">
    <source>
        <dbReference type="PROSITE-ProRule" id="PRU00288"/>
    </source>
</evidence>
<dbReference type="EMBL" id="CAXLJL010000489">
    <property type="protein sequence ID" value="CAL5138453.1"/>
    <property type="molecule type" value="Genomic_DNA"/>
</dbReference>
<dbReference type="Pfam" id="PF00169">
    <property type="entry name" value="PH"/>
    <property type="match status" value="1"/>
</dbReference>
<dbReference type="Gene3D" id="1.10.220.150">
    <property type="entry name" value="Arf GTPase activating protein"/>
    <property type="match status" value="1"/>
</dbReference>
<evidence type="ECO:0000259" key="3">
    <source>
        <dbReference type="PROSITE" id="PS50115"/>
    </source>
</evidence>
<protein>
    <recommendedName>
        <fullName evidence="6">Arf-GAP with dual PH domain-containing protein 1</fullName>
    </recommendedName>
</protein>
<dbReference type="SUPFAM" id="SSF50729">
    <property type="entry name" value="PH domain-like"/>
    <property type="match status" value="2"/>
</dbReference>
<organism evidence="4 5">
    <name type="scientific">Calicophoron daubneyi</name>
    <name type="common">Rumen fluke</name>
    <name type="synonym">Paramphistomum daubneyi</name>
    <dbReference type="NCBI Taxonomy" id="300641"/>
    <lineage>
        <taxon>Eukaryota</taxon>
        <taxon>Metazoa</taxon>
        <taxon>Spiralia</taxon>
        <taxon>Lophotrochozoa</taxon>
        <taxon>Platyhelminthes</taxon>
        <taxon>Trematoda</taxon>
        <taxon>Digenea</taxon>
        <taxon>Plagiorchiida</taxon>
        <taxon>Pronocephalata</taxon>
        <taxon>Paramphistomoidea</taxon>
        <taxon>Paramphistomidae</taxon>
        <taxon>Calicophoron</taxon>
    </lineage>
</organism>
<feature type="domain" description="PH" evidence="2">
    <location>
        <begin position="141"/>
        <end position="244"/>
    </location>
</feature>
<dbReference type="PROSITE" id="PS50115">
    <property type="entry name" value="ARFGAP"/>
    <property type="match status" value="1"/>
</dbReference>
<dbReference type="PANTHER" id="PTHR46021:SF2">
    <property type="entry name" value="ARF-GAP WITH DUAL PH DOMAIN-CONTAINING PROTEIN 1"/>
    <property type="match status" value="1"/>
</dbReference>
<dbReference type="SUPFAM" id="SSF57863">
    <property type="entry name" value="ArfGap/RecO-like zinc finger"/>
    <property type="match status" value="1"/>
</dbReference>
<dbReference type="AlphaFoldDB" id="A0AAV2TPZ2"/>
<dbReference type="PRINTS" id="PR00405">
    <property type="entry name" value="REVINTRACTNG"/>
</dbReference>
<dbReference type="InterPro" id="IPR001849">
    <property type="entry name" value="PH_domain"/>
</dbReference>
<dbReference type="InterPro" id="IPR052589">
    <property type="entry name" value="Arf-GAP_dual-PH_domain"/>
</dbReference>
<sequence length="394" mass="45023">MTEATEPVVELQVLCQKPCNRYCADCRNESVEFASVTFGTFLCSRCASAHQKIGGDVRPVLLKQIKEGIWKEETVNRLKSHGGNAKVNERLEAELPLYYRRPWQGSNCPAFLCEAFIKSKYVHEEFSKGAIERGAQSQFACSVKSGTLLKKLRDSETFCERFFELSVECNYLRYFIKPGDSEPKQTLDLEKLNITFIDPNEFGTPPHTALIQCVVDGSTRHTFVRSEDSRTIINWYNAIRLGKYHRICLSLTSMGIEFSAMEVAKKLTRDLDLAGWLSKTGPRRGDAWRKRWCVLFQRHMLYTDKPLSAFAKGELFIGSREDGFSVLPGTPENWKRYEGYAFTIITSVRPFVFVAESKQEQERWIRALEKIIAVPLTLDDSKRAALLAQAYSPF</sequence>
<dbReference type="Pfam" id="PF01412">
    <property type="entry name" value="ArfGap"/>
    <property type="match status" value="1"/>
</dbReference>
<dbReference type="InterPro" id="IPR037278">
    <property type="entry name" value="ARFGAP/RecO"/>
</dbReference>
<dbReference type="InterPro" id="IPR037851">
    <property type="entry name" value="PH2_ADAP"/>
</dbReference>
<dbReference type="GO" id="GO:1902936">
    <property type="term" value="F:phosphatidylinositol bisphosphate binding"/>
    <property type="evidence" value="ECO:0007669"/>
    <property type="project" value="InterPro"/>
</dbReference>
<accession>A0AAV2TPZ2</accession>
<comment type="caution">
    <text evidence="4">The sequence shown here is derived from an EMBL/GenBank/DDBJ whole genome shotgun (WGS) entry which is preliminary data.</text>
</comment>
<reference evidence="4" key="1">
    <citation type="submission" date="2024-06" db="EMBL/GenBank/DDBJ databases">
        <authorList>
            <person name="Liu X."/>
            <person name="Lenzi L."/>
            <person name="Haldenby T S."/>
            <person name="Uol C."/>
        </authorList>
    </citation>
    <scope>NUCLEOTIDE SEQUENCE</scope>
</reference>
<dbReference type="GO" id="GO:0005547">
    <property type="term" value="F:phosphatidylinositol-3,4,5-trisphosphate binding"/>
    <property type="evidence" value="ECO:0007669"/>
    <property type="project" value="TreeGrafter"/>
</dbReference>
<dbReference type="GO" id="GO:0005096">
    <property type="term" value="F:GTPase activator activity"/>
    <property type="evidence" value="ECO:0007669"/>
    <property type="project" value="InterPro"/>
</dbReference>
<dbReference type="GO" id="GO:0005737">
    <property type="term" value="C:cytoplasm"/>
    <property type="evidence" value="ECO:0007669"/>
    <property type="project" value="TreeGrafter"/>
</dbReference>
<dbReference type="SMART" id="SM00105">
    <property type="entry name" value="ArfGap"/>
    <property type="match status" value="1"/>
</dbReference>
<name>A0AAV2TPZ2_CALDB</name>
<keyword evidence="1" id="KW-0863">Zinc-finger</keyword>